<accession>A0A6A5EH12</accession>
<dbReference type="Pfam" id="PF01466">
    <property type="entry name" value="Skp1"/>
    <property type="match status" value="1"/>
</dbReference>
<keyword evidence="9" id="KW-0833">Ubl conjugation pathway</keyword>
<reference evidence="17 18" key="1">
    <citation type="submission" date="2019-06" db="EMBL/GenBank/DDBJ databases">
        <title>A chromosome-scale genome assembly of the European perch, Perca fluviatilis.</title>
        <authorList>
            <person name="Roques C."/>
            <person name="Zahm M."/>
            <person name="Cabau C."/>
            <person name="Klopp C."/>
            <person name="Bouchez O."/>
            <person name="Donnadieu C."/>
            <person name="Kuhl H."/>
            <person name="Gislard M."/>
            <person name="Guendouz S."/>
            <person name="Journot L."/>
            <person name="Haffray P."/>
            <person name="Bestin A."/>
            <person name="Morvezen R."/>
            <person name="Feron R."/>
            <person name="Wen M."/>
            <person name="Jouanno E."/>
            <person name="Herpin A."/>
            <person name="Schartl M."/>
            <person name="Postlethwait J."/>
            <person name="Schaerlinger B."/>
            <person name="Chardard D."/>
            <person name="Lecocq T."/>
            <person name="Poncet C."/>
            <person name="Jaffrelo L."/>
            <person name="Lampietro C."/>
            <person name="Guiguen Y."/>
        </authorList>
    </citation>
    <scope>NUCLEOTIDE SEQUENCE [LARGE SCALE GENOMIC DNA]</scope>
    <source>
        <tissue evidence="17">Blood</tissue>
    </source>
</reference>
<dbReference type="EMBL" id="VHII01000016">
    <property type="protein sequence ID" value="KAF1378315.1"/>
    <property type="molecule type" value="Genomic_DNA"/>
</dbReference>
<dbReference type="GO" id="GO:0000775">
    <property type="term" value="C:chromosome, centromeric region"/>
    <property type="evidence" value="ECO:0007669"/>
    <property type="project" value="UniProtKB-SubCell"/>
</dbReference>
<name>A0A6A5EH12_PERFL</name>
<feature type="domain" description="Serine/threonine specific protein phosphatases" evidence="16">
    <location>
        <begin position="114"/>
        <end position="119"/>
    </location>
</feature>
<comment type="pathway">
    <text evidence="4">Protein modification; protein ubiquitination.</text>
</comment>
<evidence type="ECO:0000256" key="5">
    <source>
        <dbReference type="ARBA" id="ARBA00005333"/>
    </source>
</evidence>
<dbReference type="PANTHER" id="PTHR45619">
    <property type="entry name" value="SERINE/THREONINE-PROTEIN PHOSPHATASE PP2A-RELATED"/>
    <property type="match status" value="1"/>
</dbReference>
<comment type="similarity">
    <text evidence="6">Belongs to the SKP1 family.</text>
</comment>
<dbReference type="InterPro" id="IPR011333">
    <property type="entry name" value="SKP1/BTB/POZ_sf"/>
</dbReference>
<evidence type="ECO:0000256" key="13">
    <source>
        <dbReference type="ARBA" id="ARBA00023328"/>
    </source>
</evidence>
<evidence type="ECO:0000256" key="11">
    <source>
        <dbReference type="ARBA" id="ARBA00022912"/>
    </source>
</evidence>
<dbReference type="SUPFAM" id="SSF81382">
    <property type="entry name" value="Skp1 dimerisation domain-like"/>
    <property type="match status" value="1"/>
</dbReference>
<dbReference type="Pfam" id="PF03931">
    <property type="entry name" value="Skp1_POZ"/>
    <property type="match status" value="1"/>
</dbReference>
<dbReference type="FunFam" id="3.30.710.10:FF:000270">
    <property type="entry name" value="S-phase kinase-associated protein 1"/>
    <property type="match status" value="1"/>
</dbReference>
<dbReference type="InterPro" id="IPR036296">
    <property type="entry name" value="SKP1-like_dim_sf"/>
</dbReference>
<evidence type="ECO:0000256" key="14">
    <source>
        <dbReference type="RuleBase" id="RU004273"/>
    </source>
</evidence>
<sequence>MDEKPFTKELDQWIEQLNECKQLTEGQVKTLCEKAKEILTKESNVQEVRCPVTVCGDVHGQFHDLMELFKIGGKSPDTNYLFMGDYVDRGYYSVETVSLLVSLKVRYRERITILRGNHESRQITQVYGFYDECLRKYGNANVWKYFTDLFDYLPLTALVDSQIFCLHGGLSPSIDTLDHIRALDRLQEVPHEGPMCDLLWSDPDDRGGWGISPRGAGYTFGQDISETFNHANRLTLVSRAHQLVMEGYNWCHERNVVTIFSAPNYCYRCGNQAAIMELDDTLKYSFLQFDPAPRRGEPHVTRRTPDYFLDRQPPGGRTHQVDPETSSRDWCLRVCQALLLTTEEFHLWIRVKTFTIMPTIKLQSSDGEIFEVDVEIAKQSVTIKTMLEDLGMDDEGDDDPVPLPNVNAAILKKVIQWCTHHKDDPPPPEDDENKEKRTDDIPVWDQEFLKVDQGTLFELILAANYLDIKGLLDVTCKTVANMIKGKTPEEIRKTFNIKNDFTEEEEAQVRKENQWCEEK</sequence>
<dbReference type="InterPro" id="IPR016072">
    <property type="entry name" value="Skp1_comp_dimer"/>
</dbReference>
<dbReference type="PRINTS" id="PR00114">
    <property type="entry name" value="STPHPHTASE"/>
</dbReference>
<dbReference type="SUPFAM" id="SSF54695">
    <property type="entry name" value="POZ domain"/>
    <property type="match status" value="1"/>
</dbReference>
<keyword evidence="18" id="KW-1185">Reference proteome</keyword>
<dbReference type="Pfam" id="PF00149">
    <property type="entry name" value="Metallophos"/>
    <property type="match status" value="1"/>
</dbReference>
<comment type="subcellular location">
    <subcellularLocation>
        <location evidence="2">Chromosome</location>
        <location evidence="2">Centromere</location>
    </subcellularLocation>
    <subcellularLocation>
        <location evidence="3">Cytoplasm</location>
        <location evidence="3">Cytoskeleton</location>
        <location evidence="3">Spindle pole</location>
    </subcellularLocation>
</comment>
<gene>
    <name evidence="17" type="ORF">PFLUV_G00189270</name>
</gene>
<dbReference type="SMART" id="SM00512">
    <property type="entry name" value="Skp1"/>
    <property type="match status" value="1"/>
</dbReference>
<comment type="caution">
    <text evidence="17">The sequence shown here is derived from an EMBL/GenBank/DDBJ whole genome shotgun (WGS) entry which is preliminary data.</text>
</comment>
<keyword evidence="7" id="KW-0158">Chromosome</keyword>
<protein>
    <recommendedName>
        <fullName evidence="14">Serine/threonine-protein phosphatase</fullName>
        <ecNumber evidence="14">3.1.3.16</ecNumber>
    </recommendedName>
</protein>
<evidence type="ECO:0000256" key="4">
    <source>
        <dbReference type="ARBA" id="ARBA00004906"/>
    </source>
</evidence>
<evidence type="ECO:0000256" key="6">
    <source>
        <dbReference type="ARBA" id="ARBA00009993"/>
    </source>
</evidence>
<keyword evidence="10 14" id="KW-0378">Hydrolase</keyword>
<dbReference type="GO" id="GO:0000922">
    <property type="term" value="C:spindle pole"/>
    <property type="evidence" value="ECO:0007669"/>
    <property type="project" value="UniProtKB-SubCell"/>
</dbReference>
<dbReference type="SUPFAM" id="SSF56300">
    <property type="entry name" value="Metallo-dependent phosphatases"/>
    <property type="match status" value="1"/>
</dbReference>
<dbReference type="CDD" id="cd07415">
    <property type="entry name" value="MPP_PP2A_PP4_PP6"/>
    <property type="match status" value="1"/>
</dbReference>
<dbReference type="InterPro" id="IPR006186">
    <property type="entry name" value="Ser/Thr-sp_prot-phosphatase"/>
</dbReference>
<evidence type="ECO:0000256" key="8">
    <source>
        <dbReference type="ARBA" id="ARBA00022723"/>
    </source>
</evidence>
<keyword evidence="12" id="KW-0464">Manganese</keyword>
<evidence type="ECO:0000256" key="1">
    <source>
        <dbReference type="ARBA" id="ARBA00001936"/>
    </source>
</evidence>
<evidence type="ECO:0000259" key="16">
    <source>
        <dbReference type="PROSITE" id="PS00125"/>
    </source>
</evidence>
<dbReference type="Proteomes" id="UP000465112">
    <property type="component" value="Chromosome 16"/>
</dbReference>
<dbReference type="InterPro" id="IPR001232">
    <property type="entry name" value="SKP1-like"/>
</dbReference>
<keyword evidence="8" id="KW-0479">Metal-binding</keyword>
<dbReference type="InterPro" id="IPR004843">
    <property type="entry name" value="Calcineurin-like_PHP"/>
</dbReference>
<dbReference type="InterPro" id="IPR047129">
    <property type="entry name" value="PPA2-like"/>
</dbReference>
<dbReference type="InterPro" id="IPR016073">
    <property type="entry name" value="Skp1_comp_POZ"/>
</dbReference>
<feature type="compositionally biased region" description="Basic and acidic residues" evidence="15">
    <location>
        <begin position="295"/>
        <end position="309"/>
    </location>
</feature>
<dbReference type="GO" id="GO:0006511">
    <property type="term" value="P:ubiquitin-dependent protein catabolic process"/>
    <property type="evidence" value="ECO:0007669"/>
    <property type="project" value="InterPro"/>
</dbReference>
<evidence type="ECO:0000256" key="10">
    <source>
        <dbReference type="ARBA" id="ARBA00022801"/>
    </source>
</evidence>
<evidence type="ECO:0000256" key="7">
    <source>
        <dbReference type="ARBA" id="ARBA00022454"/>
    </source>
</evidence>
<organism evidence="17 18">
    <name type="scientific">Perca fluviatilis</name>
    <name type="common">European perch</name>
    <dbReference type="NCBI Taxonomy" id="8168"/>
    <lineage>
        <taxon>Eukaryota</taxon>
        <taxon>Metazoa</taxon>
        <taxon>Chordata</taxon>
        <taxon>Craniata</taxon>
        <taxon>Vertebrata</taxon>
        <taxon>Euteleostomi</taxon>
        <taxon>Actinopterygii</taxon>
        <taxon>Neopterygii</taxon>
        <taxon>Teleostei</taxon>
        <taxon>Neoteleostei</taxon>
        <taxon>Acanthomorphata</taxon>
        <taxon>Eupercaria</taxon>
        <taxon>Perciformes</taxon>
        <taxon>Percoidei</taxon>
        <taxon>Percidae</taxon>
        <taxon>Percinae</taxon>
        <taxon>Perca</taxon>
    </lineage>
</organism>
<dbReference type="SMART" id="SM00156">
    <property type="entry name" value="PP2Ac"/>
    <property type="match status" value="1"/>
</dbReference>
<feature type="region of interest" description="Disordered" evidence="15">
    <location>
        <begin position="295"/>
        <end position="323"/>
    </location>
</feature>
<dbReference type="PROSITE" id="PS00125">
    <property type="entry name" value="SER_THR_PHOSPHATASE"/>
    <property type="match status" value="1"/>
</dbReference>
<comment type="catalytic activity">
    <reaction evidence="14">
        <text>O-phospho-L-threonyl-[protein] + H2O = L-threonyl-[protein] + phosphate</text>
        <dbReference type="Rhea" id="RHEA:47004"/>
        <dbReference type="Rhea" id="RHEA-COMP:11060"/>
        <dbReference type="Rhea" id="RHEA-COMP:11605"/>
        <dbReference type="ChEBI" id="CHEBI:15377"/>
        <dbReference type="ChEBI" id="CHEBI:30013"/>
        <dbReference type="ChEBI" id="CHEBI:43474"/>
        <dbReference type="ChEBI" id="CHEBI:61977"/>
        <dbReference type="EC" id="3.1.3.16"/>
    </reaction>
</comment>
<dbReference type="Gene3D" id="3.60.21.10">
    <property type="match status" value="1"/>
</dbReference>
<dbReference type="Gene3D" id="3.30.710.10">
    <property type="entry name" value="Potassium Channel Kv1.1, Chain A"/>
    <property type="match status" value="1"/>
</dbReference>
<keyword evidence="13" id="KW-0137">Centromere</keyword>
<evidence type="ECO:0000256" key="12">
    <source>
        <dbReference type="ARBA" id="ARBA00023211"/>
    </source>
</evidence>
<dbReference type="AlphaFoldDB" id="A0A6A5EH12"/>
<keyword evidence="11" id="KW-0904">Protein phosphatase</keyword>
<evidence type="ECO:0000256" key="2">
    <source>
        <dbReference type="ARBA" id="ARBA00004584"/>
    </source>
</evidence>
<dbReference type="FunFam" id="3.60.21.10:FF:000003">
    <property type="entry name" value="Serine/threonine-protein phosphatase"/>
    <property type="match status" value="1"/>
</dbReference>
<comment type="cofactor">
    <cofactor evidence="1">
        <name>Mn(2+)</name>
        <dbReference type="ChEBI" id="CHEBI:29035"/>
    </cofactor>
</comment>
<evidence type="ECO:0000256" key="9">
    <source>
        <dbReference type="ARBA" id="ARBA00022786"/>
    </source>
</evidence>
<dbReference type="EC" id="3.1.3.16" evidence="14"/>
<dbReference type="GO" id="GO:0004722">
    <property type="term" value="F:protein serine/threonine phosphatase activity"/>
    <property type="evidence" value="ECO:0007669"/>
    <property type="project" value="UniProtKB-EC"/>
</dbReference>
<evidence type="ECO:0000313" key="17">
    <source>
        <dbReference type="EMBL" id="KAF1378315.1"/>
    </source>
</evidence>
<dbReference type="GO" id="GO:0046872">
    <property type="term" value="F:metal ion binding"/>
    <property type="evidence" value="ECO:0007669"/>
    <property type="project" value="UniProtKB-KW"/>
</dbReference>
<proteinExistence type="inferred from homology"/>
<comment type="similarity">
    <text evidence="5">Belongs to the PPP phosphatase family. PP-1 subfamily.</text>
</comment>
<evidence type="ECO:0000313" key="18">
    <source>
        <dbReference type="Proteomes" id="UP000465112"/>
    </source>
</evidence>
<dbReference type="CDD" id="cd18322">
    <property type="entry name" value="BTB_POZ_SKP1"/>
    <property type="match status" value="1"/>
</dbReference>
<evidence type="ECO:0000256" key="3">
    <source>
        <dbReference type="ARBA" id="ARBA00004647"/>
    </source>
</evidence>
<dbReference type="InterPro" id="IPR029052">
    <property type="entry name" value="Metallo-depent_PP-like"/>
</dbReference>
<evidence type="ECO:0000256" key="15">
    <source>
        <dbReference type="SAM" id="MobiDB-lite"/>
    </source>
</evidence>